<gene>
    <name evidence="1" type="primary">purM</name>
    <name evidence="1" type="ORF">CM83_9515</name>
</gene>
<accession>A0A0A9Z8N8</accession>
<dbReference type="EMBL" id="GBHO01003891">
    <property type="protein sequence ID" value="JAG39713.1"/>
    <property type="molecule type" value="Transcribed_RNA"/>
</dbReference>
<reference evidence="1" key="1">
    <citation type="journal article" date="2014" name="PLoS ONE">
        <title>Transcriptome-Based Identification of ABC Transporters in the Western Tarnished Plant Bug Lygus hesperus.</title>
        <authorList>
            <person name="Hull J.J."/>
            <person name="Chaney K."/>
            <person name="Geib S.M."/>
            <person name="Fabrick J.A."/>
            <person name="Brent C.S."/>
            <person name="Walsh D."/>
            <person name="Lavine L.C."/>
        </authorList>
    </citation>
    <scope>NUCLEOTIDE SEQUENCE</scope>
</reference>
<evidence type="ECO:0000313" key="1">
    <source>
        <dbReference type="EMBL" id="JAG39713.1"/>
    </source>
</evidence>
<keyword evidence="1" id="KW-0436">Ligase</keyword>
<organism evidence="1">
    <name type="scientific">Lygus hesperus</name>
    <name type="common">Western plant bug</name>
    <dbReference type="NCBI Taxonomy" id="30085"/>
    <lineage>
        <taxon>Eukaryota</taxon>
        <taxon>Metazoa</taxon>
        <taxon>Ecdysozoa</taxon>
        <taxon>Arthropoda</taxon>
        <taxon>Hexapoda</taxon>
        <taxon>Insecta</taxon>
        <taxon>Pterygota</taxon>
        <taxon>Neoptera</taxon>
        <taxon>Paraneoptera</taxon>
        <taxon>Hemiptera</taxon>
        <taxon>Heteroptera</taxon>
        <taxon>Panheteroptera</taxon>
        <taxon>Cimicomorpha</taxon>
        <taxon>Miridae</taxon>
        <taxon>Mirini</taxon>
        <taxon>Lygus</taxon>
    </lineage>
</organism>
<feature type="non-terminal residue" evidence="1">
    <location>
        <position position="1"/>
    </location>
</feature>
<dbReference type="GO" id="GO:0016874">
    <property type="term" value="F:ligase activity"/>
    <property type="evidence" value="ECO:0007669"/>
    <property type="project" value="UniProtKB-KW"/>
</dbReference>
<dbReference type="AlphaFoldDB" id="A0A0A9Z8N8"/>
<protein>
    <submittedName>
        <fullName evidence="1">Phosphoribosylformylglycinamidine cyclo-ligase</fullName>
    </submittedName>
</protein>
<name>A0A0A9Z8N8_LYGHE</name>
<reference evidence="1" key="2">
    <citation type="submission" date="2014-07" db="EMBL/GenBank/DDBJ databases">
        <authorList>
            <person name="Hull J."/>
        </authorList>
    </citation>
    <scope>NUCLEOTIDE SEQUENCE</scope>
</reference>
<sequence>RYDRKEIENEFHHNQPLRLGPNDVPVRMIGKNLTKETVTSRWNVVPMSSRAYLQFKIHIEEPIELFFKDWDLHWDKLCEVDIVVVYADDTSFRPVGFMIYLTLDVHLYPTKRYSFIPNPEYFAYV</sequence>
<proteinExistence type="predicted"/>